<comment type="caution">
    <text evidence="2">The sequence shown here is derived from an EMBL/GenBank/DDBJ whole genome shotgun (WGS) entry which is preliminary data.</text>
</comment>
<organism evidence="2 3">
    <name type="scientific">Lucilia cuprina</name>
    <name type="common">Green bottle fly</name>
    <name type="synonym">Australian sheep blowfly</name>
    <dbReference type="NCBI Taxonomy" id="7375"/>
    <lineage>
        <taxon>Eukaryota</taxon>
        <taxon>Metazoa</taxon>
        <taxon>Ecdysozoa</taxon>
        <taxon>Arthropoda</taxon>
        <taxon>Hexapoda</taxon>
        <taxon>Insecta</taxon>
        <taxon>Pterygota</taxon>
        <taxon>Neoptera</taxon>
        <taxon>Endopterygota</taxon>
        <taxon>Diptera</taxon>
        <taxon>Brachycera</taxon>
        <taxon>Muscomorpha</taxon>
        <taxon>Oestroidea</taxon>
        <taxon>Calliphoridae</taxon>
        <taxon>Luciliinae</taxon>
        <taxon>Lucilia</taxon>
    </lineage>
</organism>
<sequence length="200" mass="21716">MKYLCCLWLCIVWLVCYAQYGVFGLHVQQAPEIIQRITRQATRYGSGGSVSGSNYRPVSGSSSNFNVRNIASDITTHQLNSVNANSGQRPVGVGAYSFGGMASSRPTNGNSFAISSSSIKGSGLRGSQPTNIASTIVGSGSVAGGSITAGRPQHLQQALLQAAQYQLQQQQQQQQQQLRRQIPQQQLYRQRPANTYQQYN</sequence>
<evidence type="ECO:0000313" key="3">
    <source>
        <dbReference type="Proteomes" id="UP000037069"/>
    </source>
</evidence>
<dbReference type="EMBL" id="JRES01001669">
    <property type="protein sequence ID" value="KNC21045.1"/>
    <property type="molecule type" value="Genomic_DNA"/>
</dbReference>
<feature type="signal peptide" evidence="1">
    <location>
        <begin position="1"/>
        <end position="18"/>
    </location>
</feature>
<dbReference type="AlphaFoldDB" id="A0A0L0BLQ0"/>
<reference evidence="2 3" key="1">
    <citation type="journal article" date="2015" name="Nat. Commun.">
        <title>Lucilia cuprina genome unlocks parasitic fly biology to underpin future interventions.</title>
        <authorList>
            <person name="Anstead C.A."/>
            <person name="Korhonen P.K."/>
            <person name="Young N.D."/>
            <person name="Hall R.S."/>
            <person name="Jex A.R."/>
            <person name="Murali S.C."/>
            <person name="Hughes D.S."/>
            <person name="Lee S.F."/>
            <person name="Perry T."/>
            <person name="Stroehlein A.J."/>
            <person name="Ansell B.R."/>
            <person name="Breugelmans B."/>
            <person name="Hofmann A."/>
            <person name="Qu J."/>
            <person name="Dugan S."/>
            <person name="Lee S.L."/>
            <person name="Chao H."/>
            <person name="Dinh H."/>
            <person name="Han Y."/>
            <person name="Doddapaneni H.V."/>
            <person name="Worley K.C."/>
            <person name="Muzny D.M."/>
            <person name="Ioannidis P."/>
            <person name="Waterhouse R.M."/>
            <person name="Zdobnov E.M."/>
            <person name="James P.J."/>
            <person name="Bagnall N.H."/>
            <person name="Kotze A.C."/>
            <person name="Gibbs R.A."/>
            <person name="Richards S."/>
            <person name="Batterham P."/>
            <person name="Gasser R.B."/>
        </authorList>
    </citation>
    <scope>NUCLEOTIDE SEQUENCE [LARGE SCALE GENOMIC DNA]</scope>
    <source>
        <strain evidence="2 3">LS</strain>
        <tissue evidence="2">Full body</tissue>
    </source>
</reference>
<protein>
    <submittedName>
        <fullName evidence="2">Uncharacterized protein</fullName>
    </submittedName>
</protein>
<evidence type="ECO:0000256" key="1">
    <source>
        <dbReference type="SAM" id="SignalP"/>
    </source>
</evidence>
<accession>A0A0L0BLQ0</accession>
<evidence type="ECO:0000313" key="2">
    <source>
        <dbReference type="EMBL" id="KNC21045.1"/>
    </source>
</evidence>
<keyword evidence="3" id="KW-1185">Reference proteome</keyword>
<dbReference type="Proteomes" id="UP000037069">
    <property type="component" value="Unassembled WGS sequence"/>
</dbReference>
<feature type="chain" id="PRO_5005534727" evidence="1">
    <location>
        <begin position="19"/>
        <end position="200"/>
    </location>
</feature>
<gene>
    <name evidence="2" type="ORF">FF38_02037</name>
</gene>
<name>A0A0L0BLQ0_LUCCU</name>
<proteinExistence type="predicted"/>
<keyword evidence="1" id="KW-0732">Signal</keyword>